<dbReference type="eggNOG" id="ENOG503481J">
    <property type="taxonomic scope" value="Bacteria"/>
</dbReference>
<reference evidence="1 2" key="1">
    <citation type="submission" date="2016-10" db="EMBL/GenBank/DDBJ databases">
        <authorList>
            <person name="de Groot N.N."/>
        </authorList>
    </citation>
    <scope>NUCLEOTIDE SEQUENCE [LARGE SCALE GENOMIC DNA]</scope>
    <source>
        <strain evidence="1 2">DSM 44149</strain>
    </source>
</reference>
<organism evidence="1 2">
    <name type="scientific">Allokutzneria albata</name>
    <name type="common">Kibdelosporangium albatum</name>
    <dbReference type="NCBI Taxonomy" id="211114"/>
    <lineage>
        <taxon>Bacteria</taxon>
        <taxon>Bacillati</taxon>
        <taxon>Actinomycetota</taxon>
        <taxon>Actinomycetes</taxon>
        <taxon>Pseudonocardiales</taxon>
        <taxon>Pseudonocardiaceae</taxon>
        <taxon>Allokutzneria</taxon>
    </lineage>
</organism>
<gene>
    <name evidence="1" type="ORF">SAMN04489726_3765</name>
</gene>
<keyword evidence="2" id="KW-1185">Reference proteome</keyword>
<dbReference type="OrthoDB" id="3629087at2"/>
<accession>A0A1G9WSH1</accession>
<dbReference type="RefSeq" id="WP_030431020.1">
    <property type="nucleotide sequence ID" value="NZ_JOEF01000016.1"/>
</dbReference>
<dbReference type="AlphaFoldDB" id="A0A1G9WSH1"/>
<protein>
    <submittedName>
        <fullName evidence="1">Uncharacterized protein</fullName>
    </submittedName>
</protein>
<name>A0A1G9WSH1_ALLAB</name>
<dbReference type="Proteomes" id="UP000183376">
    <property type="component" value="Chromosome I"/>
</dbReference>
<evidence type="ECO:0000313" key="2">
    <source>
        <dbReference type="Proteomes" id="UP000183376"/>
    </source>
</evidence>
<evidence type="ECO:0000313" key="1">
    <source>
        <dbReference type="EMBL" id="SDM87083.1"/>
    </source>
</evidence>
<dbReference type="EMBL" id="LT629701">
    <property type="protein sequence ID" value="SDM87083.1"/>
    <property type="molecule type" value="Genomic_DNA"/>
</dbReference>
<sequence length="124" mass="13318">MPLSSAVRQRCRAFLPPNEALHYLFPAMASADRYGGSFGVIVAVTERKVVVLACSPFSHDRPESVWAEHPRATELGPVETGAGPTITLGDLVMEFDDEYVAVVCAADAELSGDYAMPPDPLPDL</sequence>
<proteinExistence type="predicted"/>